<dbReference type="AlphaFoldDB" id="A0A3D9FE41"/>
<keyword evidence="1" id="KW-0732">Signal</keyword>
<feature type="signal peptide" evidence="1">
    <location>
        <begin position="1"/>
        <end position="22"/>
    </location>
</feature>
<reference evidence="2 3" key="1">
    <citation type="submission" date="2018-07" db="EMBL/GenBank/DDBJ databases">
        <title>Genomic Encyclopedia of Type Strains, Phase IV (KMG-IV): sequencing the most valuable type-strain genomes for metagenomic binning, comparative biology and taxonomic classification.</title>
        <authorList>
            <person name="Goeker M."/>
        </authorList>
    </citation>
    <scope>NUCLEOTIDE SEQUENCE [LARGE SCALE GENOMIC DNA]</scope>
    <source>
        <strain evidence="2 3">DSM 26725</strain>
    </source>
</reference>
<dbReference type="Proteomes" id="UP000256310">
    <property type="component" value="Unassembled WGS sequence"/>
</dbReference>
<gene>
    <name evidence="2" type="ORF">DFR46_1117</name>
</gene>
<sequence length="306" mass="32753">MTAPRSLALAAGIVLFTAPTPAQPPQGASSAEAEMQVIEFAFAPPIGTILRYEQVRAGLVDGRPSGARLFYDYSFERREGGYLVWVELTGIEGLGNEQRARLAETVAAPMLNIRYAIELSPDGGPLAIRSEEAVWAATLDGFALIESEMRSRTGIGEEERAQMLGILAAIREQDGALRRNGMLIVIDDLISLAGRTIAIGENPHEDDIASPLGGTVPFTGTISAGLVAEDMAEIEIAGIANTAGQFAIREQVQYRAAPSSGLVHRMERSRAFEARGGAETQPYRETVTIRLIEEIPAGDRTSTGSN</sequence>
<evidence type="ECO:0000313" key="2">
    <source>
        <dbReference type="EMBL" id="RED16104.1"/>
    </source>
</evidence>
<feature type="chain" id="PRO_5017721408" evidence="1">
    <location>
        <begin position="23"/>
        <end position="306"/>
    </location>
</feature>
<protein>
    <submittedName>
        <fullName evidence="2">Uncharacterized protein</fullName>
    </submittedName>
</protein>
<proteinExistence type="predicted"/>
<comment type="caution">
    <text evidence="2">The sequence shown here is derived from an EMBL/GenBank/DDBJ whole genome shotgun (WGS) entry which is preliminary data.</text>
</comment>
<name>A0A3D9FE41_9SPHN</name>
<accession>A0A3D9FE41</accession>
<dbReference type="EMBL" id="QRDP01000004">
    <property type="protein sequence ID" value="RED16104.1"/>
    <property type="molecule type" value="Genomic_DNA"/>
</dbReference>
<keyword evidence="3" id="KW-1185">Reference proteome</keyword>
<evidence type="ECO:0000256" key="1">
    <source>
        <dbReference type="SAM" id="SignalP"/>
    </source>
</evidence>
<organism evidence="2 3">
    <name type="scientific">Parasphingopyxis lamellibrachiae</name>
    <dbReference type="NCBI Taxonomy" id="680125"/>
    <lineage>
        <taxon>Bacteria</taxon>
        <taxon>Pseudomonadati</taxon>
        <taxon>Pseudomonadota</taxon>
        <taxon>Alphaproteobacteria</taxon>
        <taxon>Sphingomonadales</taxon>
        <taxon>Sphingomonadaceae</taxon>
        <taxon>Parasphingopyxis</taxon>
    </lineage>
</organism>
<evidence type="ECO:0000313" key="3">
    <source>
        <dbReference type="Proteomes" id="UP000256310"/>
    </source>
</evidence>
<dbReference type="RefSeq" id="WP_116235548.1">
    <property type="nucleotide sequence ID" value="NZ_QRDP01000004.1"/>
</dbReference>